<feature type="region of interest" description="Disordered" evidence="1">
    <location>
        <begin position="34"/>
        <end position="295"/>
    </location>
</feature>
<name>A0A8E2AIP0_9APHY</name>
<dbReference type="Gene3D" id="1.10.10.10">
    <property type="entry name" value="Winged helix-like DNA-binding domain superfamily/Winged helix DNA-binding domain"/>
    <property type="match status" value="1"/>
</dbReference>
<dbReference type="Proteomes" id="UP000250043">
    <property type="component" value="Unassembled WGS sequence"/>
</dbReference>
<dbReference type="SUPFAM" id="SSF53335">
    <property type="entry name" value="S-adenosyl-L-methionine-dependent methyltransferases"/>
    <property type="match status" value="1"/>
</dbReference>
<dbReference type="AlphaFoldDB" id="A0A8E2AIP0"/>
<sequence>MTFATLRALHAIIGAAIDDIEQVYLGVDAQQGHPISPASPTSPCNSRRAEWPPPSPTTSVYSSTDSNCSVDDIPRSSPEWKESAYRVVRDKDNQIRTKTPSPPSPVSPVTPSRQGRQPSVTSPRTPGASPSTPRRSGDTSSSAGQDSPCTPRNRDDSPYVSRPSLRYAPHSPPGLRSVTSRRDGDTPSTPSQASPSVHRRRESAPYAPSTSAAYSPQQSRRRIEVPYTPYAPHDRAYGQPRLPHSPPPTPATRTFSGTPLDYPSLDAPFYPSEKAEKDTSADPNQDSEAQARAESLTSHPAVIAASNKIVAACGQLSASVQRPFLSICDAAMGYHLPACLRLIEATNTVELLRAAGPRGLHVRELARRIAALRAGRAEPTPGDLVEVESGGEIDPSKLSHVLRLLATHHITREVRPDVFANNRVSAAMDSGRSPRALAADPDAKYDGTDGIAAFVGLCTDELFKASAYLTDCYLPQPQASASSKKGSHEEQEKGNAPAASATSPSDLPPDPTHPMHAPFNLAFRTGTPYFEWLEHSQNAARLRRFGRAMTGTGAWEVPGAVIGGFPWHTLPAGALVVDVGGGIGSTSMLLGHAFPHLRFLVQDRPQTAKMGEAAWRARCSELLDTGRAAFQGHDFFAPQPPWPASLRSSIAEGHAAEYESEEARKEAPAVFLLRVITHDWPDEYVTRILLHLRRSASSDTRLLLADYVLPLACIDEDDDGDLDVSDAKGGRTHMRKKQPLPGAMRTLAPEGSPLLPNLGKANANAYWLDLTMRVTFNSQERTLREIVALTLTAGWKVVQVTRSEGSLFGHIIAEPVDIPQASLTLLSSPLPGSAHVAQGATDAERTGNASNAEKQSKIKSPAMGDTFCSRVDLPSEDAIRWRFGRKASGGLKSSPSISDPAFWRAGLIWRGRKKRPQPLVVDTSAAQGLHASSSSQGDRRGYAPSPAPTQETQPTALLPAYEPHSPLRTRSKSRAGANEVQVQEATSRIEGWRKELRKMKSRTQLGSMDVDAEARKLAAKQAEKTERMHRNG</sequence>
<feature type="compositionally biased region" description="Basic and acidic residues" evidence="1">
    <location>
        <begin position="72"/>
        <end position="95"/>
    </location>
</feature>
<evidence type="ECO:0000313" key="3">
    <source>
        <dbReference type="Proteomes" id="UP000250043"/>
    </source>
</evidence>
<evidence type="ECO:0000256" key="1">
    <source>
        <dbReference type="SAM" id="MobiDB-lite"/>
    </source>
</evidence>
<reference evidence="2 3" key="1">
    <citation type="submission" date="2016-07" db="EMBL/GenBank/DDBJ databases">
        <title>Draft genome of the white-rot fungus Obba rivulosa 3A-2.</title>
        <authorList>
            <consortium name="DOE Joint Genome Institute"/>
            <person name="Miettinen O."/>
            <person name="Riley R."/>
            <person name="Acob R."/>
            <person name="Barry K."/>
            <person name="Cullen D."/>
            <person name="De Vries R."/>
            <person name="Hainaut M."/>
            <person name="Hatakka A."/>
            <person name="Henrissat B."/>
            <person name="Hilden K."/>
            <person name="Kuo R."/>
            <person name="Labutti K."/>
            <person name="Lipzen A."/>
            <person name="Makela M.R."/>
            <person name="Sandor L."/>
            <person name="Spatafora J.W."/>
            <person name="Grigoriev I.V."/>
            <person name="Hibbett D.S."/>
        </authorList>
    </citation>
    <scope>NUCLEOTIDE SEQUENCE [LARGE SCALE GENOMIC DNA]</scope>
    <source>
        <strain evidence="2 3">3A-2</strain>
    </source>
</reference>
<feature type="region of interest" description="Disordered" evidence="1">
    <location>
        <begin position="479"/>
        <end position="518"/>
    </location>
</feature>
<feature type="compositionally biased region" description="Polar residues" evidence="1">
    <location>
        <begin position="924"/>
        <end position="936"/>
    </location>
</feature>
<feature type="compositionally biased region" description="Low complexity" evidence="1">
    <location>
        <begin position="204"/>
        <end position="218"/>
    </location>
</feature>
<evidence type="ECO:0008006" key="4">
    <source>
        <dbReference type="Google" id="ProtNLM"/>
    </source>
</evidence>
<evidence type="ECO:0000313" key="2">
    <source>
        <dbReference type="EMBL" id="OCH85246.1"/>
    </source>
</evidence>
<dbReference type="InterPro" id="IPR036388">
    <property type="entry name" value="WH-like_DNA-bd_sf"/>
</dbReference>
<gene>
    <name evidence="2" type="ORF">OBBRIDRAFT_325702</name>
</gene>
<feature type="compositionally biased region" description="Polar residues" evidence="1">
    <location>
        <begin position="113"/>
        <end position="150"/>
    </location>
</feature>
<feature type="region of interest" description="Disordered" evidence="1">
    <location>
        <begin position="834"/>
        <end position="864"/>
    </location>
</feature>
<keyword evidence="3" id="KW-1185">Reference proteome</keyword>
<organism evidence="2 3">
    <name type="scientific">Obba rivulosa</name>
    <dbReference type="NCBI Taxonomy" id="1052685"/>
    <lineage>
        <taxon>Eukaryota</taxon>
        <taxon>Fungi</taxon>
        <taxon>Dikarya</taxon>
        <taxon>Basidiomycota</taxon>
        <taxon>Agaricomycotina</taxon>
        <taxon>Agaricomycetes</taxon>
        <taxon>Polyporales</taxon>
        <taxon>Gelatoporiaceae</taxon>
        <taxon>Obba</taxon>
    </lineage>
</organism>
<feature type="compositionally biased region" description="Polar residues" evidence="1">
    <location>
        <begin position="186"/>
        <end position="195"/>
    </location>
</feature>
<accession>A0A8E2AIP0</accession>
<dbReference type="OrthoDB" id="2410195at2759"/>
<dbReference type="EMBL" id="KV722598">
    <property type="protein sequence ID" value="OCH85246.1"/>
    <property type="molecule type" value="Genomic_DNA"/>
</dbReference>
<dbReference type="PANTHER" id="PTHR43712">
    <property type="entry name" value="PUTATIVE (AFU_ORTHOLOGUE AFUA_4G14580)-RELATED"/>
    <property type="match status" value="1"/>
</dbReference>
<feature type="region of interest" description="Disordered" evidence="1">
    <location>
        <begin position="918"/>
        <end position="986"/>
    </location>
</feature>
<dbReference type="Gene3D" id="3.40.50.150">
    <property type="entry name" value="Vaccinia Virus protein VP39"/>
    <property type="match status" value="1"/>
</dbReference>
<dbReference type="PANTHER" id="PTHR43712:SF2">
    <property type="entry name" value="O-METHYLTRANSFERASE CICE"/>
    <property type="match status" value="1"/>
</dbReference>
<proteinExistence type="predicted"/>
<dbReference type="InterPro" id="IPR029063">
    <property type="entry name" value="SAM-dependent_MTases_sf"/>
</dbReference>
<protein>
    <recommendedName>
        <fullName evidence="4">O-methyltransferase domain-containing protein</fullName>
    </recommendedName>
</protein>